<accession>A0A2D4KUS4</accession>
<reference evidence="2" key="1">
    <citation type="submission" date="2017-07" db="EMBL/GenBank/DDBJ databases">
        <authorList>
            <person name="Mikheyev A."/>
            <person name="Grau M."/>
        </authorList>
    </citation>
    <scope>NUCLEOTIDE SEQUENCE</scope>
    <source>
        <tissue evidence="2">Venom_gland</tissue>
    </source>
</reference>
<reference evidence="2" key="2">
    <citation type="submission" date="2017-11" db="EMBL/GenBank/DDBJ databases">
        <title>Coralsnake Venomics: Analyses of Venom Gland Transcriptomes and Proteomes of Six Brazilian Taxa.</title>
        <authorList>
            <person name="Aird S.D."/>
            <person name="Jorge da Silva N."/>
            <person name="Qiu L."/>
            <person name="Villar-Briones A."/>
            <person name="Aparecida-Saddi V."/>
            <person name="Campos-Telles M.P."/>
            <person name="Grau M."/>
            <person name="Mikheyev A.S."/>
        </authorList>
    </citation>
    <scope>NUCLEOTIDE SEQUENCE</scope>
    <source>
        <tissue evidence="2">Venom_gland</tissue>
    </source>
</reference>
<protein>
    <recommendedName>
        <fullName evidence="1">Fibronectin type-III domain-containing protein</fullName>
    </recommendedName>
</protein>
<proteinExistence type="predicted"/>
<dbReference type="Gene3D" id="2.60.40.10">
    <property type="entry name" value="Immunoglobulins"/>
    <property type="match status" value="1"/>
</dbReference>
<dbReference type="InterPro" id="IPR003961">
    <property type="entry name" value="FN3_dom"/>
</dbReference>
<dbReference type="InterPro" id="IPR036116">
    <property type="entry name" value="FN3_sf"/>
</dbReference>
<feature type="domain" description="Fibronectin type-III" evidence="1">
    <location>
        <begin position="1"/>
        <end position="72"/>
    </location>
</feature>
<dbReference type="PROSITE" id="PS50853">
    <property type="entry name" value="FN3"/>
    <property type="match status" value="1"/>
</dbReference>
<dbReference type="EMBL" id="IACL01087874">
    <property type="protein sequence ID" value="LAB12464.1"/>
    <property type="molecule type" value="Transcribed_RNA"/>
</dbReference>
<dbReference type="SUPFAM" id="SSF49265">
    <property type="entry name" value="Fibronectin type III"/>
    <property type="match status" value="1"/>
</dbReference>
<dbReference type="InterPro" id="IPR013783">
    <property type="entry name" value="Ig-like_fold"/>
</dbReference>
<evidence type="ECO:0000259" key="1">
    <source>
        <dbReference type="PROSITE" id="PS50853"/>
    </source>
</evidence>
<name>A0A2D4KUS4_9SAUR</name>
<dbReference type="CDD" id="cd00063">
    <property type="entry name" value="FN3"/>
    <property type="match status" value="1"/>
</dbReference>
<evidence type="ECO:0000313" key="2">
    <source>
        <dbReference type="EMBL" id="LAB12464.1"/>
    </source>
</evidence>
<sequence length="108" mass="12057">MSFCLSCFFPTSRCEVGTTQWSQCNETPVKFARFPVTGLIEGRSYIFRVRAVNNVGISIPSRISEPVAALDPADRARLKSHPSAPWTGQIIVTEEEPSGNTFFFLDRN</sequence>
<dbReference type="AlphaFoldDB" id="A0A2D4KUS4"/>
<organism evidence="2">
    <name type="scientific">Micrurus paraensis</name>
    <dbReference type="NCBI Taxonomy" id="1970185"/>
    <lineage>
        <taxon>Eukaryota</taxon>
        <taxon>Metazoa</taxon>
        <taxon>Chordata</taxon>
        <taxon>Craniata</taxon>
        <taxon>Vertebrata</taxon>
        <taxon>Euteleostomi</taxon>
        <taxon>Lepidosauria</taxon>
        <taxon>Squamata</taxon>
        <taxon>Bifurcata</taxon>
        <taxon>Unidentata</taxon>
        <taxon>Episquamata</taxon>
        <taxon>Toxicofera</taxon>
        <taxon>Serpentes</taxon>
        <taxon>Colubroidea</taxon>
        <taxon>Elapidae</taxon>
        <taxon>Elapinae</taxon>
        <taxon>Micrurus</taxon>
    </lineage>
</organism>